<dbReference type="Proteomes" id="UP000019471">
    <property type="component" value="Unassembled WGS sequence"/>
</dbReference>
<comment type="caution">
    <text evidence="7">The sequence shown here is derived from an EMBL/GenBank/DDBJ whole genome shotgun (WGS) entry which is preliminary data.</text>
</comment>
<dbReference type="GO" id="GO:0020037">
    <property type="term" value="F:heme binding"/>
    <property type="evidence" value="ECO:0007669"/>
    <property type="project" value="InterPro"/>
</dbReference>
<evidence type="ECO:0000256" key="1">
    <source>
        <dbReference type="ARBA" id="ARBA00001971"/>
    </source>
</evidence>
<dbReference type="HOGENOM" id="CLU_2359542_0_0_1"/>
<dbReference type="AlphaFoldDB" id="W9VZW2"/>
<dbReference type="InterPro" id="IPR036396">
    <property type="entry name" value="Cyt_P450_sf"/>
</dbReference>
<name>W9VZW2_9EURO</name>
<dbReference type="GeneID" id="19196591"/>
<protein>
    <recommendedName>
        <fullName evidence="9">Cytochrome P450</fullName>
    </recommendedName>
</protein>
<keyword evidence="8" id="KW-1185">Reference proteome</keyword>
<evidence type="ECO:0000256" key="6">
    <source>
        <dbReference type="ARBA" id="ARBA00023033"/>
    </source>
</evidence>
<comment type="cofactor">
    <cofactor evidence="1">
        <name>heme</name>
        <dbReference type="ChEBI" id="CHEBI:30413"/>
    </cofactor>
</comment>
<evidence type="ECO:0000256" key="4">
    <source>
        <dbReference type="ARBA" id="ARBA00023002"/>
    </source>
</evidence>
<sequence>MDAELFRPERWNEDMPLNHNSTNAKWGYLTFKGGPWICLGMDFAMTEAAYTIVRLVQRFPVIKLPSNEVIEPTGVEKQTMTLVMSITEGYKVELRC</sequence>
<dbReference type="GO" id="GO:0004497">
    <property type="term" value="F:monooxygenase activity"/>
    <property type="evidence" value="ECO:0007669"/>
    <property type="project" value="UniProtKB-KW"/>
</dbReference>
<reference evidence="7 8" key="1">
    <citation type="submission" date="2013-03" db="EMBL/GenBank/DDBJ databases">
        <title>The Genome Sequence of Cladophialophora psammophila CBS 110553.</title>
        <authorList>
            <consortium name="The Broad Institute Genomics Platform"/>
            <person name="Cuomo C."/>
            <person name="de Hoog S."/>
            <person name="Gorbushina A."/>
            <person name="Walker B."/>
            <person name="Young S.K."/>
            <person name="Zeng Q."/>
            <person name="Gargeya S."/>
            <person name="Fitzgerald M."/>
            <person name="Haas B."/>
            <person name="Abouelleil A."/>
            <person name="Allen A.W."/>
            <person name="Alvarado L."/>
            <person name="Arachchi H.M."/>
            <person name="Berlin A.M."/>
            <person name="Chapman S.B."/>
            <person name="Gainer-Dewar J."/>
            <person name="Goldberg J."/>
            <person name="Griggs A."/>
            <person name="Gujja S."/>
            <person name="Hansen M."/>
            <person name="Howarth C."/>
            <person name="Imamovic A."/>
            <person name="Ireland A."/>
            <person name="Larimer J."/>
            <person name="McCowan C."/>
            <person name="Murphy C."/>
            <person name="Pearson M."/>
            <person name="Poon T.W."/>
            <person name="Priest M."/>
            <person name="Roberts A."/>
            <person name="Saif S."/>
            <person name="Shea T."/>
            <person name="Sisk P."/>
            <person name="Sykes S."/>
            <person name="Wortman J."/>
            <person name="Nusbaum C."/>
            <person name="Birren B."/>
        </authorList>
    </citation>
    <scope>NUCLEOTIDE SEQUENCE [LARGE SCALE GENOMIC DNA]</scope>
    <source>
        <strain evidence="7 8">CBS 110553</strain>
    </source>
</reference>
<evidence type="ECO:0000256" key="2">
    <source>
        <dbReference type="ARBA" id="ARBA00010617"/>
    </source>
</evidence>
<accession>W9VZW2</accession>
<evidence type="ECO:0000313" key="7">
    <source>
        <dbReference type="EMBL" id="EXJ61347.1"/>
    </source>
</evidence>
<proteinExistence type="inferred from homology"/>
<dbReference type="RefSeq" id="XP_007750664.1">
    <property type="nucleotide sequence ID" value="XM_007752474.1"/>
</dbReference>
<keyword evidence="6" id="KW-0503">Monooxygenase</keyword>
<dbReference type="GO" id="GO:0016705">
    <property type="term" value="F:oxidoreductase activity, acting on paired donors, with incorporation or reduction of molecular oxygen"/>
    <property type="evidence" value="ECO:0007669"/>
    <property type="project" value="InterPro"/>
</dbReference>
<evidence type="ECO:0000313" key="8">
    <source>
        <dbReference type="Proteomes" id="UP000019471"/>
    </source>
</evidence>
<dbReference type="GO" id="GO:0005506">
    <property type="term" value="F:iron ion binding"/>
    <property type="evidence" value="ECO:0007669"/>
    <property type="project" value="InterPro"/>
</dbReference>
<dbReference type="InterPro" id="IPR047146">
    <property type="entry name" value="Cyt_P450_E_CYP52_fungi"/>
</dbReference>
<dbReference type="Gene3D" id="1.10.630.10">
    <property type="entry name" value="Cytochrome P450"/>
    <property type="match status" value="1"/>
</dbReference>
<dbReference type="PANTHER" id="PTHR24287:SF18">
    <property type="entry name" value="CYTOCHROME P450 MONOOXYGENASE APDE-RELATED"/>
    <property type="match status" value="1"/>
</dbReference>
<dbReference type="InterPro" id="IPR001128">
    <property type="entry name" value="Cyt_P450"/>
</dbReference>
<dbReference type="OrthoDB" id="1470350at2759"/>
<keyword evidence="5" id="KW-0408">Iron</keyword>
<organism evidence="7 8">
    <name type="scientific">Cladophialophora psammophila CBS 110553</name>
    <dbReference type="NCBI Taxonomy" id="1182543"/>
    <lineage>
        <taxon>Eukaryota</taxon>
        <taxon>Fungi</taxon>
        <taxon>Dikarya</taxon>
        <taxon>Ascomycota</taxon>
        <taxon>Pezizomycotina</taxon>
        <taxon>Eurotiomycetes</taxon>
        <taxon>Chaetothyriomycetidae</taxon>
        <taxon>Chaetothyriales</taxon>
        <taxon>Herpotrichiellaceae</taxon>
        <taxon>Cladophialophora</taxon>
    </lineage>
</organism>
<keyword evidence="4" id="KW-0560">Oxidoreductase</keyword>
<comment type="similarity">
    <text evidence="2">Belongs to the cytochrome P450 family.</text>
</comment>
<dbReference type="STRING" id="1182543.W9VZW2"/>
<evidence type="ECO:0000256" key="5">
    <source>
        <dbReference type="ARBA" id="ARBA00023004"/>
    </source>
</evidence>
<evidence type="ECO:0000256" key="3">
    <source>
        <dbReference type="ARBA" id="ARBA00022723"/>
    </source>
</evidence>
<dbReference type="Pfam" id="PF00067">
    <property type="entry name" value="p450"/>
    <property type="match status" value="1"/>
</dbReference>
<evidence type="ECO:0008006" key="9">
    <source>
        <dbReference type="Google" id="ProtNLM"/>
    </source>
</evidence>
<dbReference type="PANTHER" id="PTHR24287">
    <property type="entry name" value="P450, PUTATIVE (EUROFUNG)-RELATED"/>
    <property type="match status" value="1"/>
</dbReference>
<gene>
    <name evidence="7" type="ORF">A1O5_11905</name>
</gene>
<keyword evidence="3" id="KW-0479">Metal-binding</keyword>
<dbReference type="EMBL" id="AMGX01000029">
    <property type="protein sequence ID" value="EXJ61347.1"/>
    <property type="molecule type" value="Genomic_DNA"/>
</dbReference>
<dbReference type="SUPFAM" id="SSF48264">
    <property type="entry name" value="Cytochrome P450"/>
    <property type="match status" value="1"/>
</dbReference>